<comment type="catalytic activity">
    <reaction evidence="14">
        <text>[(1-&gt;4)-beta-D-glucosyl]n+m + reduced acceptor + O2 = 4-dehydro-beta-D-glucosyl-[(1-&gt;4)-beta-D-glucosyl]n-1 + [(1-&gt;4)-beta-D-glucosyl]m + acceptor + H2O.</text>
        <dbReference type="EC" id="1.14.99.56"/>
    </reaction>
</comment>
<dbReference type="EMBL" id="JAAABM010000009">
    <property type="protein sequence ID" value="KAF7675172.1"/>
    <property type="molecule type" value="Genomic_DNA"/>
</dbReference>
<keyword evidence="6" id="KW-0136">Cellulose degradation</keyword>
<comment type="cofactor">
    <cofactor evidence="1">
        <name>Cu(2+)</name>
        <dbReference type="ChEBI" id="CHEBI:29036"/>
    </cofactor>
</comment>
<keyword evidence="7" id="KW-0560">Oxidoreductase</keyword>
<keyword evidence="8" id="KW-0186">Copper</keyword>
<keyword evidence="20" id="KW-1185">Reference proteome</keyword>
<proteinExistence type="inferred from homology"/>
<evidence type="ECO:0000313" key="19">
    <source>
        <dbReference type="EMBL" id="KAF7675172.1"/>
    </source>
</evidence>
<keyword evidence="16" id="KW-0175">Coiled coil</keyword>
<keyword evidence="9" id="KW-0503">Monooxygenase</keyword>
<feature type="coiled-coil region" evidence="16">
    <location>
        <begin position="193"/>
        <end position="220"/>
    </location>
</feature>
<evidence type="ECO:0000256" key="10">
    <source>
        <dbReference type="ARBA" id="ARBA00023157"/>
    </source>
</evidence>
<evidence type="ECO:0000256" key="8">
    <source>
        <dbReference type="ARBA" id="ARBA00023008"/>
    </source>
</evidence>
<comment type="similarity">
    <text evidence="13">Belongs to the polysaccharide monooxygenase AA9 family.</text>
</comment>
<evidence type="ECO:0000256" key="4">
    <source>
        <dbReference type="ARBA" id="ARBA00022723"/>
    </source>
</evidence>
<dbReference type="GeneID" id="62205160"/>
<dbReference type="GO" id="GO:0005576">
    <property type="term" value="C:extracellular region"/>
    <property type="evidence" value="ECO:0007669"/>
    <property type="project" value="UniProtKB-SubCell"/>
</dbReference>
<dbReference type="InterPro" id="IPR005103">
    <property type="entry name" value="AA9_LPMO"/>
</dbReference>
<name>A0A8H7B0X3_9PLEO</name>
<keyword evidence="5" id="KW-0732">Signal</keyword>
<dbReference type="AlphaFoldDB" id="A0A8H7B0X3"/>
<evidence type="ECO:0000256" key="6">
    <source>
        <dbReference type="ARBA" id="ARBA00023001"/>
    </source>
</evidence>
<keyword evidence="11" id="KW-0119">Carbohydrate metabolism</keyword>
<keyword evidence="10" id="KW-1015">Disulfide bond</keyword>
<reference evidence="19" key="1">
    <citation type="submission" date="2020-01" db="EMBL/GenBank/DDBJ databases">
        <authorList>
            <person name="Feng Z.H.Z."/>
        </authorList>
    </citation>
    <scope>NUCLEOTIDE SEQUENCE</scope>
    <source>
        <strain evidence="19">CBS107.38</strain>
    </source>
</reference>
<evidence type="ECO:0000256" key="7">
    <source>
        <dbReference type="ARBA" id="ARBA00023002"/>
    </source>
</evidence>
<evidence type="ECO:0000256" key="11">
    <source>
        <dbReference type="ARBA" id="ARBA00023277"/>
    </source>
</evidence>
<dbReference type="RefSeq" id="XP_038785454.1">
    <property type="nucleotide sequence ID" value="XM_038931982.1"/>
</dbReference>
<dbReference type="GO" id="GO:0004497">
    <property type="term" value="F:monooxygenase activity"/>
    <property type="evidence" value="ECO:0007669"/>
    <property type="project" value="UniProtKB-KW"/>
</dbReference>
<evidence type="ECO:0000256" key="14">
    <source>
        <dbReference type="ARBA" id="ARBA00045077"/>
    </source>
</evidence>
<evidence type="ECO:0000256" key="17">
    <source>
        <dbReference type="SAM" id="MobiDB-lite"/>
    </source>
</evidence>
<evidence type="ECO:0000256" key="1">
    <source>
        <dbReference type="ARBA" id="ARBA00001973"/>
    </source>
</evidence>
<keyword evidence="3" id="KW-0964">Secreted</keyword>
<reference evidence="19" key="2">
    <citation type="submission" date="2020-08" db="EMBL/GenBank/DDBJ databases">
        <title>Draft Genome Sequence of Cumin Blight Pathogen Alternaria burnsii.</title>
        <authorList>
            <person name="Feng Z."/>
        </authorList>
    </citation>
    <scope>NUCLEOTIDE SEQUENCE</scope>
    <source>
        <strain evidence="19">CBS107.38</strain>
    </source>
</reference>
<keyword evidence="12" id="KW-0624">Polysaccharide degradation</keyword>
<dbReference type="GO" id="GO:0030245">
    <property type="term" value="P:cellulose catabolic process"/>
    <property type="evidence" value="ECO:0007669"/>
    <property type="project" value="UniProtKB-KW"/>
</dbReference>
<accession>A0A8H7B0X3</accession>
<evidence type="ECO:0000313" key="20">
    <source>
        <dbReference type="Proteomes" id="UP000596902"/>
    </source>
</evidence>
<dbReference type="Proteomes" id="UP000596902">
    <property type="component" value="Unassembled WGS sequence"/>
</dbReference>
<dbReference type="PANTHER" id="PTHR33353:SF10">
    <property type="entry name" value="ENDO-BETA-1,4-GLUCANASE D"/>
    <property type="match status" value="1"/>
</dbReference>
<comment type="subcellular location">
    <subcellularLocation>
        <location evidence="2">Secreted</location>
    </subcellularLocation>
</comment>
<feature type="domain" description="Auxiliary Activity family 9 catalytic" evidence="18">
    <location>
        <begin position="442"/>
        <end position="637"/>
    </location>
</feature>
<dbReference type="Pfam" id="PF03443">
    <property type="entry name" value="AA9"/>
    <property type="match status" value="1"/>
</dbReference>
<evidence type="ECO:0000256" key="9">
    <source>
        <dbReference type="ARBA" id="ARBA00023033"/>
    </source>
</evidence>
<dbReference type="GO" id="GO:0046872">
    <property type="term" value="F:metal ion binding"/>
    <property type="evidence" value="ECO:0007669"/>
    <property type="project" value="UniProtKB-KW"/>
</dbReference>
<evidence type="ECO:0000256" key="5">
    <source>
        <dbReference type="ARBA" id="ARBA00022729"/>
    </source>
</evidence>
<dbReference type="EC" id="1.14.99.56" evidence="15"/>
<dbReference type="CDD" id="cd21175">
    <property type="entry name" value="LPMO_AA9"/>
    <property type="match status" value="1"/>
</dbReference>
<evidence type="ECO:0000256" key="12">
    <source>
        <dbReference type="ARBA" id="ARBA00023326"/>
    </source>
</evidence>
<protein>
    <recommendedName>
        <fullName evidence="15">lytic cellulose monooxygenase (C4-dehydrogenating)</fullName>
        <ecNumber evidence="15">1.14.99.56</ecNumber>
    </recommendedName>
</protein>
<evidence type="ECO:0000256" key="3">
    <source>
        <dbReference type="ARBA" id="ARBA00022525"/>
    </source>
</evidence>
<evidence type="ECO:0000256" key="2">
    <source>
        <dbReference type="ARBA" id="ARBA00004613"/>
    </source>
</evidence>
<gene>
    <name evidence="19" type="ORF">GT037_006935</name>
</gene>
<dbReference type="PANTHER" id="PTHR33353">
    <property type="entry name" value="PUTATIVE (AFU_ORTHOLOGUE AFUA_1G12560)-RELATED"/>
    <property type="match status" value="1"/>
</dbReference>
<organism evidence="19 20">
    <name type="scientific">Alternaria burnsii</name>
    <dbReference type="NCBI Taxonomy" id="1187904"/>
    <lineage>
        <taxon>Eukaryota</taxon>
        <taxon>Fungi</taxon>
        <taxon>Dikarya</taxon>
        <taxon>Ascomycota</taxon>
        <taxon>Pezizomycotina</taxon>
        <taxon>Dothideomycetes</taxon>
        <taxon>Pleosporomycetidae</taxon>
        <taxon>Pleosporales</taxon>
        <taxon>Pleosporineae</taxon>
        <taxon>Pleosporaceae</taxon>
        <taxon>Alternaria</taxon>
        <taxon>Alternaria sect. Alternaria</taxon>
    </lineage>
</organism>
<dbReference type="Gene3D" id="2.70.50.70">
    <property type="match status" value="1"/>
</dbReference>
<feature type="region of interest" description="Disordered" evidence="17">
    <location>
        <begin position="313"/>
        <end position="333"/>
    </location>
</feature>
<keyword evidence="4" id="KW-0479">Metal-binding</keyword>
<evidence type="ECO:0000256" key="16">
    <source>
        <dbReference type="SAM" id="Coils"/>
    </source>
</evidence>
<evidence type="ECO:0000259" key="18">
    <source>
        <dbReference type="Pfam" id="PF03443"/>
    </source>
</evidence>
<evidence type="ECO:0000256" key="15">
    <source>
        <dbReference type="ARBA" id="ARBA00047174"/>
    </source>
</evidence>
<comment type="caution">
    <text evidence="19">The sequence shown here is derived from an EMBL/GenBank/DDBJ whole genome shotgun (WGS) entry which is preliminary data.</text>
</comment>
<sequence>MPAQTTCPIPEVDRALSSYINSREDTLRIRRTLSKYLTSSLRPVNTATQNQHLNHECPQNLSAANTNPPGLKDVRLEYLQALRARSQAQARHRELQASLEDLRNRYVDENPTQPESEYDNEVTRGYVSLLRQRRRFAELQVIQESLDKLLTAKPLTVAADPRASIKSAIGEQPDLPAERFEQLAQAEEDQTWVFKLKQEVLEARTAMERAQAARKKAQDELQVEPSLQVQVHALERARDELIDWVQGELAKMEENSVFLEDASPIKRSVNAVAPVDLASAESQIRESYNKYIEARAGLLEAHASLQQPLDVQTENQNGGQSIPSEDSNATTTKPVRPITKLLPCLPQLAKIANNERSLLQQSVYLQNQMASANQDMEEALLRLSGESHLLPAGSKDVAIWGKMAREAEVATEEFVKERLQASRQEVGSVSTIVELCSLQNRFPKLILNGVTEAAEWTSIRQTKNYQTNSGVTSVTSPDMRCFQNRPGTGTATVTAGDTLGFVAAASISHFGPVQFYMAKVPNSADINTWEAAGNVWFKAASISAVGSPLTSGESTWPAYQKSQIEFQIPKNVPSGKYLVRIESIALHQASSVGGAQMYLSCAQVEVIGGGSGKPGPLVAFPGAYNANDPGLRWSYYPIATSYTAPGPAVWNGN</sequence>
<dbReference type="InterPro" id="IPR049892">
    <property type="entry name" value="AA9"/>
</dbReference>
<evidence type="ECO:0000256" key="13">
    <source>
        <dbReference type="ARBA" id="ARBA00044502"/>
    </source>
</evidence>